<feature type="region of interest" description="Disordered" evidence="1">
    <location>
        <begin position="518"/>
        <end position="633"/>
    </location>
</feature>
<keyword evidence="4" id="KW-1185">Reference proteome</keyword>
<evidence type="ECO:0000313" key="3">
    <source>
        <dbReference type="EMBL" id="PSR82457.1"/>
    </source>
</evidence>
<dbReference type="Gene3D" id="3.30.160.60">
    <property type="entry name" value="Classic Zinc Finger"/>
    <property type="match status" value="1"/>
</dbReference>
<evidence type="ECO:0000256" key="1">
    <source>
        <dbReference type="SAM" id="MobiDB-lite"/>
    </source>
</evidence>
<feature type="region of interest" description="Disordered" evidence="1">
    <location>
        <begin position="1"/>
        <end position="110"/>
    </location>
</feature>
<organism evidence="3 4">
    <name type="scientific">Coniella lustricola</name>
    <dbReference type="NCBI Taxonomy" id="2025994"/>
    <lineage>
        <taxon>Eukaryota</taxon>
        <taxon>Fungi</taxon>
        <taxon>Dikarya</taxon>
        <taxon>Ascomycota</taxon>
        <taxon>Pezizomycotina</taxon>
        <taxon>Sordariomycetes</taxon>
        <taxon>Sordariomycetidae</taxon>
        <taxon>Diaporthales</taxon>
        <taxon>Schizoparmaceae</taxon>
        <taxon>Coniella</taxon>
    </lineage>
</organism>
<feature type="domain" description="C2H2-type" evidence="2">
    <location>
        <begin position="669"/>
        <end position="696"/>
    </location>
</feature>
<dbReference type="PANTHER" id="PTHR23225:SF2">
    <property type="entry name" value="AT09679P-RELATED"/>
    <property type="match status" value="1"/>
</dbReference>
<dbReference type="Proteomes" id="UP000241462">
    <property type="component" value="Unassembled WGS sequence"/>
</dbReference>
<protein>
    <recommendedName>
        <fullName evidence="2">C2H2-type domain-containing protein</fullName>
    </recommendedName>
</protein>
<feature type="region of interest" description="Disordered" evidence="1">
    <location>
        <begin position="854"/>
        <end position="945"/>
    </location>
</feature>
<feature type="compositionally biased region" description="Basic residues" evidence="1">
    <location>
        <begin position="1"/>
        <end position="11"/>
    </location>
</feature>
<feature type="compositionally biased region" description="Polar residues" evidence="1">
    <location>
        <begin position="602"/>
        <end position="623"/>
    </location>
</feature>
<feature type="compositionally biased region" description="Polar residues" evidence="1">
    <location>
        <begin position="41"/>
        <end position="50"/>
    </location>
</feature>
<dbReference type="InterPro" id="IPR039970">
    <property type="entry name" value="TF_Grauzone"/>
</dbReference>
<dbReference type="InParanoid" id="A0A2T3A411"/>
<gene>
    <name evidence="3" type="ORF">BD289DRAFT_14268</name>
</gene>
<dbReference type="GO" id="GO:0003700">
    <property type="term" value="F:DNA-binding transcription factor activity"/>
    <property type="evidence" value="ECO:0007669"/>
    <property type="project" value="InterPro"/>
</dbReference>
<proteinExistence type="predicted"/>
<dbReference type="STRING" id="2025994.A0A2T3A411"/>
<accession>A0A2T3A411</accession>
<dbReference type="OrthoDB" id="5388486at2759"/>
<sequence>MDPPSKRRRLAPKVAEPLPPQQQQQQKQQQQQSQSQPPSSTGSSTANTPIVASISPQASSITAAATAAPVGPAAAISSSAATPQQAQYPPDQPRPQYTTAQEPPPPERHEFESFARHLQDAAMYIYGKMQRRPPYKNASVLLLRWEDDTAAESDLVGLETVFREKYHYHTDKWAIPTCANPSIKLSVQMASFIEARTDHLLIIYYAGHSYVGADKEVYWASNPREDCRLKWGGVRCLFEDAQSDILLLLDTCAVHDSPHAGSHGTKQAIAAYSPGQQASEHSAPSFTSFLAQALFALSNFGRPYTVQRLYDEIMRLRQRDVPSRSVNGGSSRAHSSAERTPTFFTLTPGKAEHIALSPLPQTPPPAQDAYSTNGQSANQGIPFVSGPVPDLTFDEARVLVCTTFVGDASADMVFYNQWLQHSPPLANKISVEGMFLGPPTMLLVSMPLSVWNVVQHDKVCCFLGYINSHNMIELYKGLVHSTPTPRTPVDTSAIIAQTKPSHDGRGRIEASVAAANGQFNKRRHHETIAQQASSYSTQSARQEPPARNPLPSSAPLSANISPGSMRHDVDSAEMKEAAEQLKALSHVRHTSDGAVSAGGLSDTRSGRSPSSNETSHTVESMNTPVPPTRKPLAKAQPTYDTRCTLCSHAPFKDSSSLRKHVAAAHTRPFPCAFSFSGCTSTFGSKNEWKRHISSQHLCLQFYRCSQCPSSAVEGKGNEFNRKDLFTQHLRRMHAPFAIKKALTKGDSKLQADWDSHVKEMQVSCLVTRREPPQHVACPKPDCMKEFEGNIAWDEWTEHVGRHMEKGDGLKIGVDGLLAKWALDEGIIERVKGEEYRFASQEDTNAFTMRRESTINSSFVTDGPKLPRLVPKPEDRADESSSEDTKSEAGESSNTSRNVSGSLNQKEQTPIRAPNHAVIEVEGGDSDSIVVATSTATGHDCMDTDD</sequence>
<dbReference type="EMBL" id="KZ678477">
    <property type="protein sequence ID" value="PSR82457.1"/>
    <property type="molecule type" value="Genomic_DNA"/>
</dbReference>
<feature type="domain" description="C2H2-type" evidence="2">
    <location>
        <begin position="702"/>
        <end position="733"/>
    </location>
</feature>
<feature type="compositionally biased region" description="Polar residues" evidence="1">
    <location>
        <begin position="889"/>
        <end position="907"/>
    </location>
</feature>
<dbReference type="InterPro" id="IPR013087">
    <property type="entry name" value="Znf_C2H2_type"/>
</dbReference>
<feature type="compositionally biased region" description="Low complexity" evidence="1">
    <location>
        <begin position="52"/>
        <end position="89"/>
    </location>
</feature>
<feature type="compositionally biased region" description="Polar residues" evidence="1">
    <location>
        <begin position="550"/>
        <end position="562"/>
    </location>
</feature>
<name>A0A2T3A411_9PEZI</name>
<feature type="compositionally biased region" description="Low complexity" evidence="1">
    <location>
        <begin position="21"/>
        <end position="40"/>
    </location>
</feature>
<evidence type="ECO:0000259" key="2">
    <source>
        <dbReference type="SMART" id="SM00355"/>
    </source>
</evidence>
<feature type="compositionally biased region" description="Basic and acidic residues" evidence="1">
    <location>
        <begin position="565"/>
        <end position="579"/>
    </location>
</feature>
<reference evidence="3 4" key="1">
    <citation type="journal article" date="2018" name="Mycol. Prog.">
        <title>Coniella lustricola, a new species from submerged detritus.</title>
        <authorList>
            <person name="Raudabaugh D.B."/>
            <person name="Iturriaga T."/>
            <person name="Carver A."/>
            <person name="Mondo S."/>
            <person name="Pangilinan J."/>
            <person name="Lipzen A."/>
            <person name="He G."/>
            <person name="Amirebrahimi M."/>
            <person name="Grigoriev I.V."/>
            <person name="Miller A.N."/>
        </authorList>
    </citation>
    <scope>NUCLEOTIDE SEQUENCE [LARGE SCALE GENOMIC DNA]</scope>
    <source>
        <strain evidence="3 4">B22-T-1</strain>
    </source>
</reference>
<dbReference type="AlphaFoldDB" id="A0A2T3A411"/>
<dbReference type="SMART" id="SM00355">
    <property type="entry name" value="ZnF_C2H2"/>
    <property type="match status" value="3"/>
</dbReference>
<dbReference type="PANTHER" id="PTHR23225">
    <property type="entry name" value="ZINC FINGER PROTEIN"/>
    <property type="match status" value="1"/>
</dbReference>
<feature type="compositionally biased region" description="Low complexity" evidence="1">
    <location>
        <begin position="529"/>
        <end position="542"/>
    </location>
</feature>
<feature type="compositionally biased region" description="Basic and acidic residues" evidence="1">
    <location>
        <begin position="870"/>
        <end position="888"/>
    </location>
</feature>
<evidence type="ECO:0000313" key="4">
    <source>
        <dbReference type="Proteomes" id="UP000241462"/>
    </source>
</evidence>
<feature type="domain" description="C2H2-type" evidence="2">
    <location>
        <begin position="641"/>
        <end position="665"/>
    </location>
</feature>